<name>A0A835G9L3_SPOEX</name>
<feature type="domain" description="PiggyBac transposable element-derived protein" evidence="2">
    <location>
        <begin position="95"/>
        <end position="189"/>
    </location>
</feature>
<sequence>MTEYNSDELLRLLQGVEPDSDFDVEWESTSEEDDNEHELDTLLPARNYDARSNKSNTVQQEQWSSTPYNPKIEPFDDFASGLNIHFNNGNFIQLDIFQHFLHNELVTQIITCINQYHNYFLLNVPLSAHSRLHRWHDITVPEFYIFISIVMLMSRNKHLTIEEHWSTDPLLLSPIFGSLMPRNRFVNILVVVTLIQDFFGSYRHLYIDNWYTSPKLLRYLHENNIYACGTVKKNRAGMPSMTQKLKRGEIISKSLPPLTAI</sequence>
<protein>
    <recommendedName>
        <fullName evidence="2">PiggyBac transposable element-derived protein domain-containing protein</fullName>
    </recommendedName>
</protein>
<dbReference type="EMBL" id="JACKWZ010000234">
    <property type="protein sequence ID" value="KAF9411126.1"/>
    <property type="molecule type" value="Genomic_DNA"/>
</dbReference>
<dbReference type="AlphaFoldDB" id="A0A835G9L3"/>
<evidence type="ECO:0000313" key="4">
    <source>
        <dbReference type="Proteomes" id="UP000648187"/>
    </source>
</evidence>
<evidence type="ECO:0000259" key="2">
    <source>
        <dbReference type="Pfam" id="PF13843"/>
    </source>
</evidence>
<dbReference type="Pfam" id="PF13843">
    <property type="entry name" value="DDE_Tnp_1_7"/>
    <property type="match status" value="2"/>
</dbReference>
<feature type="non-terminal residue" evidence="3">
    <location>
        <position position="1"/>
    </location>
</feature>
<feature type="region of interest" description="Disordered" evidence="1">
    <location>
        <begin position="21"/>
        <end position="42"/>
    </location>
</feature>
<evidence type="ECO:0000313" key="3">
    <source>
        <dbReference type="EMBL" id="KAF9411126.1"/>
    </source>
</evidence>
<evidence type="ECO:0000256" key="1">
    <source>
        <dbReference type="SAM" id="MobiDB-lite"/>
    </source>
</evidence>
<dbReference type="PANTHER" id="PTHR46599:SF3">
    <property type="entry name" value="PIGGYBAC TRANSPOSABLE ELEMENT-DERIVED PROTEIN 4"/>
    <property type="match status" value="1"/>
</dbReference>
<dbReference type="InterPro" id="IPR029526">
    <property type="entry name" value="PGBD"/>
</dbReference>
<gene>
    <name evidence="3" type="ORF">HW555_009988</name>
</gene>
<accession>A0A835G9L3</accession>
<comment type="caution">
    <text evidence="3">The sequence shown here is derived from an EMBL/GenBank/DDBJ whole genome shotgun (WGS) entry which is preliminary data.</text>
</comment>
<organism evidence="3 4">
    <name type="scientific">Spodoptera exigua</name>
    <name type="common">Beet armyworm</name>
    <name type="synonym">Noctua fulgens</name>
    <dbReference type="NCBI Taxonomy" id="7107"/>
    <lineage>
        <taxon>Eukaryota</taxon>
        <taxon>Metazoa</taxon>
        <taxon>Ecdysozoa</taxon>
        <taxon>Arthropoda</taxon>
        <taxon>Hexapoda</taxon>
        <taxon>Insecta</taxon>
        <taxon>Pterygota</taxon>
        <taxon>Neoptera</taxon>
        <taxon>Endopterygota</taxon>
        <taxon>Lepidoptera</taxon>
        <taxon>Glossata</taxon>
        <taxon>Ditrysia</taxon>
        <taxon>Noctuoidea</taxon>
        <taxon>Noctuidae</taxon>
        <taxon>Amphipyrinae</taxon>
        <taxon>Spodoptera</taxon>
    </lineage>
</organism>
<reference evidence="3" key="1">
    <citation type="submission" date="2020-08" db="EMBL/GenBank/DDBJ databases">
        <title>Spodoptera exigua strain:BAW_Kor-Di-RS1 Genome sequencing and assembly.</title>
        <authorList>
            <person name="Kim J."/>
            <person name="Nam H.Y."/>
            <person name="Kwon M."/>
            <person name="Choi J.H."/>
            <person name="Cho S.R."/>
            <person name="Kim G.-H."/>
        </authorList>
    </citation>
    <scope>NUCLEOTIDE SEQUENCE</scope>
    <source>
        <strain evidence="3">BAW_Kor-Di-RS1</strain>
        <tissue evidence="3">Whole-body</tissue>
    </source>
</reference>
<dbReference type="Proteomes" id="UP000648187">
    <property type="component" value="Unassembled WGS sequence"/>
</dbReference>
<dbReference type="PANTHER" id="PTHR46599">
    <property type="entry name" value="PIGGYBAC TRANSPOSABLE ELEMENT-DERIVED PROTEIN 4"/>
    <property type="match status" value="1"/>
</dbReference>
<feature type="compositionally biased region" description="Acidic residues" evidence="1">
    <location>
        <begin position="21"/>
        <end position="37"/>
    </location>
</feature>
<feature type="domain" description="PiggyBac transposable element-derived protein" evidence="2">
    <location>
        <begin position="190"/>
        <end position="253"/>
    </location>
</feature>
<keyword evidence="4" id="KW-1185">Reference proteome</keyword>
<proteinExistence type="predicted"/>